<evidence type="ECO:0000256" key="7">
    <source>
        <dbReference type="ARBA" id="ARBA00048062"/>
    </source>
</evidence>
<comment type="caution">
    <text evidence="9">The sequence shown here is derived from an EMBL/GenBank/DDBJ whole genome shotgun (WGS) entry which is preliminary data.</text>
</comment>
<dbReference type="PANTHER" id="PTHR43240">
    <property type="entry name" value="1,4-DIHYDROXY-2-NAPHTHOYL-COA THIOESTERASE 1"/>
    <property type="match status" value="1"/>
</dbReference>
<sequence length="146" mass="14887">MGAGPLADGGPPLDLRTASKTLEAQPFSVLLGARLTAFGDGGATIEVDVREELRQQNGFVHGGVLAYLADNAVTFAAGTVLGPAILTAGFAVTYVRPASGVLLRARATVLTSTRSQAVCSCEIAAVDESGAERICATAQGTVRRAQ</sequence>
<evidence type="ECO:0000256" key="3">
    <source>
        <dbReference type="ARBA" id="ARBA00036002"/>
    </source>
</evidence>
<evidence type="ECO:0000256" key="2">
    <source>
        <dbReference type="ARBA" id="ARBA00035880"/>
    </source>
</evidence>
<dbReference type="CDD" id="cd03443">
    <property type="entry name" value="PaaI_thioesterase"/>
    <property type="match status" value="1"/>
</dbReference>
<evidence type="ECO:0000256" key="5">
    <source>
        <dbReference type="ARBA" id="ARBA00038894"/>
    </source>
</evidence>
<evidence type="ECO:0000256" key="6">
    <source>
        <dbReference type="ARBA" id="ARBA00040062"/>
    </source>
</evidence>
<dbReference type="EC" id="3.1.2.20" evidence="5"/>
<comment type="catalytic activity">
    <reaction evidence="7">
        <text>a medium-chain fatty acyl-CoA + H2O = a medium-chain fatty acid + CoA + H(+)</text>
        <dbReference type="Rhea" id="RHEA:68184"/>
        <dbReference type="ChEBI" id="CHEBI:15377"/>
        <dbReference type="ChEBI" id="CHEBI:15378"/>
        <dbReference type="ChEBI" id="CHEBI:57287"/>
        <dbReference type="ChEBI" id="CHEBI:59558"/>
        <dbReference type="ChEBI" id="CHEBI:90546"/>
    </reaction>
</comment>
<comment type="similarity">
    <text evidence="4">Belongs to the YigI thioesterase family.</text>
</comment>
<dbReference type="Proteomes" id="UP001551482">
    <property type="component" value="Unassembled WGS sequence"/>
</dbReference>
<evidence type="ECO:0000256" key="1">
    <source>
        <dbReference type="ARBA" id="ARBA00022801"/>
    </source>
</evidence>
<dbReference type="InterPro" id="IPR003736">
    <property type="entry name" value="PAAI_dom"/>
</dbReference>
<protein>
    <recommendedName>
        <fullName evidence="6">Medium/long-chain acyl-CoA thioesterase YigI</fullName>
        <ecNumber evidence="5">3.1.2.20</ecNumber>
    </recommendedName>
</protein>
<dbReference type="InterPro" id="IPR029069">
    <property type="entry name" value="HotDog_dom_sf"/>
</dbReference>
<name>A0ABV3DDU1_9ACTN</name>
<dbReference type="Pfam" id="PF03061">
    <property type="entry name" value="4HBT"/>
    <property type="match status" value="1"/>
</dbReference>
<proteinExistence type="inferred from homology"/>
<dbReference type="SUPFAM" id="SSF54637">
    <property type="entry name" value="Thioesterase/thiol ester dehydrase-isomerase"/>
    <property type="match status" value="1"/>
</dbReference>
<evidence type="ECO:0000313" key="9">
    <source>
        <dbReference type="EMBL" id="MEU8133905.1"/>
    </source>
</evidence>
<reference evidence="9 10" key="1">
    <citation type="submission" date="2024-06" db="EMBL/GenBank/DDBJ databases">
        <title>The Natural Products Discovery Center: Release of the First 8490 Sequenced Strains for Exploring Actinobacteria Biosynthetic Diversity.</title>
        <authorList>
            <person name="Kalkreuter E."/>
            <person name="Kautsar S.A."/>
            <person name="Yang D."/>
            <person name="Bader C.D."/>
            <person name="Teijaro C.N."/>
            <person name="Fluegel L."/>
            <person name="Davis C.M."/>
            <person name="Simpson J.R."/>
            <person name="Lauterbach L."/>
            <person name="Steele A.D."/>
            <person name="Gui C."/>
            <person name="Meng S."/>
            <person name="Li G."/>
            <person name="Viehrig K."/>
            <person name="Ye F."/>
            <person name="Su P."/>
            <person name="Kiefer A.F."/>
            <person name="Nichols A."/>
            <person name="Cepeda A.J."/>
            <person name="Yan W."/>
            <person name="Fan B."/>
            <person name="Jiang Y."/>
            <person name="Adhikari A."/>
            <person name="Zheng C.-J."/>
            <person name="Schuster L."/>
            <person name="Cowan T.M."/>
            <person name="Smanski M.J."/>
            <person name="Chevrette M.G."/>
            <person name="De Carvalho L.P.S."/>
            <person name="Shen B."/>
        </authorList>
    </citation>
    <scope>NUCLEOTIDE SEQUENCE [LARGE SCALE GENOMIC DNA]</scope>
    <source>
        <strain evidence="9 10">NPDC048946</strain>
    </source>
</reference>
<dbReference type="RefSeq" id="WP_358352131.1">
    <property type="nucleotide sequence ID" value="NZ_JBEZFP010000019.1"/>
</dbReference>
<feature type="domain" description="Thioesterase" evidence="8">
    <location>
        <begin position="57"/>
        <end position="127"/>
    </location>
</feature>
<dbReference type="PANTHER" id="PTHR43240:SF20">
    <property type="entry name" value="MEDIUM_LONG-CHAIN ACYL-COA THIOESTERASE YIGI"/>
    <property type="match status" value="1"/>
</dbReference>
<evidence type="ECO:0000259" key="8">
    <source>
        <dbReference type="Pfam" id="PF03061"/>
    </source>
</evidence>
<dbReference type="GO" id="GO:0016787">
    <property type="term" value="F:hydrolase activity"/>
    <property type="evidence" value="ECO:0007669"/>
    <property type="project" value="UniProtKB-KW"/>
</dbReference>
<dbReference type="Gene3D" id="3.10.129.10">
    <property type="entry name" value="Hotdog Thioesterase"/>
    <property type="match status" value="1"/>
</dbReference>
<dbReference type="NCBIfam" id="TIGR00369">
    <property type="entry name" value="unchar_dom_1"/>
    <property type="match status" value="1"/>
</dbReference>
<comment type="catalytic activity">
    <reaction evidence="3">
        <text>a long-chain fatty acyl-CoA + H2O = a long-chain fatty acid + CoA + H(+)</text>
        <dbReference type="Rhea" id="RHEA:67680"/>
        <dbReference type="ChEBI" id="CHEBI:15377"/>
        <dbReference type="ChEBI" id="CHEBI:15378"/>
        <dbReference type="ChEBI" id="CHEBI:57287"/>
        <dbReference type="ChEBI" id="CHEBI:57560"/>
        <dbReference type="ChEBI" id="CHEBI:83139"/>
    </reaction>
</comment>
<organism evidence="9 10">
    <name type="scientific">Streptodolium elevatio</name>
    <dbReference type="NCBI Taxonomy" id="3157996"/>
    <lineage>
        <taxon>Bacteria</taxon>
        <taxon>Bacillati</taxon>
        <taxon>Actinomycetota</taxon>
        <taxon>Actinomycetes</taxon>
        <taxon>Kitasatosporales</taxon>
        <taxon>Streptomycetaceae</taxon>
        <taxon>Streptodolium</taxon>
    </lineage>
</organism>
<evidence type="ECO:0000256" key="4">
    <source>
        <dbReference type="ARBA" id="ARBA00038381"/>
    </source>
</evidence>
<keyword evidence="1 9" id="KW-0378">Hydrolase</keyword>
<keyword evidence="10" id="KW-1185">Reference proteome</keyword>
<dbReference type="InterPro" id="IPR006683">
    <property type="entry name" value="Thioestr_dom"/>
</dbReference>
<accession>A0ABV3DDU1</accession>
<dbReference type="EMBL" id="JBEZFP010000019">
    <property type="protein sequence ID" value="MEU8133905.1"/>
    <property type="molecule type" value="Genomic_DNA"/>
</dbReference>
<evidence type="ECO:0000313" key="10">
    <source>
        <dbReference type="Proteomes" id="UP001551482"/>
    </source>
</evidence>
<comment type="catalytic activity">
    <reaction evidence="2">
        <text>a fatty acyl-CoA + H2O = a fatty acid + CoA + H(+)</text>
        <dbReference type="Rhea" id="RHEA:16781"/>
        <dbReference type="ChEBI" id="CHEBI:15377"/>
        <dbReference type="ChEBI" id="CHEBI:15378"/>
        <dbReference type="ChEBI" id="CHEBI:28868"/>
        <dbReference type="ChEBI" id="CHEBI:57287"/>
        <dbReference type="ChEBI" id="CHEBI:77636"/>
        <dbReference type="EC" id="3.1.2.20"/>
    </reaction>
</comment>
<gene>
    <name evidence="9" type="ORF">AB0C36_10380</name>
</gene>